<dbReference type="AlphaFoldDB" id="A0A6S6TY27"/>
<dbReference type="CDD" id="cd14789">
    <property type="entry name" value="Tiki"/>
    <property type="match status" value="1"/>
</dbReference>
<dbReference type="EMBL" id="CACVAQ010000294">
    <property type="protein sequence ID" value="CAA6821018.1"/>
    <property type="molecule type" value="Genomic_DNA"/>
</dbReference>
<gene>
    <name evidence="2" type="ORF">HELGO_WM18221</name>
</gene>
<dbReference type="InterPro" id="IPR002816">
    <property type="entry name" value="TraB/PrgY/GumN_fam"/>
</dbReference>
<proteinExistence type="predicted"/>
<evidence type="ECO:0000256" key="1">
    <source>
        <dbReference type="SAM" id="SignalP"/>
    </source>
</evidence>
<evidence type="ECO:0008006" key="3">
    <source>
        <dbReference type="Google" id="ProtNLM"/>
    </source>
</evidence>
<evidence type="ECO:0000313" key="2">
    <source>
        <dbReference type="EMBL" id="CAA6821018.1"/>
    </source>
</evidence>
<feature type="signal peptide" evidence="1">
    <location>
        <begin position="1"/>
        <end position="26"/>
    </location>
</feature>
<keyword evidence="1" id="KW-0732">Signal</keyword>
<dbReference type="InterPro" id="IPR047111">
    <property type="entry name" value="YbaP-like"/>
</dbReference>
<dbReference type="PANTHER" id="PTHR40590">
    <property type="entry name" value="CYTOPLASMIC PROTEIN-RELATED"/>
    <property type="match status" value="1"/>
</dbReference>
<accession>A0A6S6TY27</accession>
<reference evidence="2" key="1">
    <citation type="submission" date="2020-01" db="EMBL/GenBank/DDBJ databases">
        <authorList>
            <person name="Meier V. D."/>
            <person name="Meier V D."/>
        </authorList>
    </citation>
    <scope>NUCLEOTIDE SEQUENCE</scope>
    <source>
        <strain evidence="2">HLG_WM_MAG_10</strain>
    </source>
</reference>
<sequence>MSMFKTLSILLAVTICWACSFAPASAQKEAPKDEKLEKSLLWKVTGKGIKPSYVFGTIHMIGADDFYWDKTMDKAFKKTKKIVMEMDMSQQMAMAMQMMKLAPMKGGETLKDLVSEEDYKIIETYFTEEAKSPQAKMTFGMAQNWQPMLLQSLLYMEMIDGPVKAYEMELTSKAKEADMAFGGLETVADQMAVFNSIPYKKQAEGLLEMIQNLKKGNEAANEFAKMVTFYKAQDVDGMLESMQGDLEEMGSQDAMLDNRNLKWIPQIIEISKETPTFYAVGAGHLGGEKGVIRLLRKEGFKVTAVKK</sequence>
<protein>
    <recommendedName>
        <fullName evidence="3">TraB/GumN family protein</fullName>
    </recommendedName>
</protein>
<organism evidence="2">
    <name type="scientific">uncultured Aureispira sp</name>
    <dbReference type="NCBI Taxonomy" id="1331704"/>
    <lineage>
        <taxon>Bacteria</taxon>
        <taxon>Pseudomonadati</taxon>
        <taxon>Bacteroidota</taxon>
        <taxon>Saprospiria</taxon>
        <taxon>Saprospirales</taxon>
        <taxon>Saprospiraceae</taxon>
        <taxon>Aureispira</taxon>
        <taxon>environmental samples</taxon>
    </lineage>
</organism>
<feature type="chain" id="PRO_5027864485" description="TraB/GumN family protein" evidence="1">
    <location>
        <begin position="27"/>
        <end position="307"/>
    </location>
</feature>
<dbReference type="Pfam" id="PF01963">
    <property type="entry name" value="TraB_PrgY_gumN"/>
    <property type="match status" value="1"/>
</dbReference>
<dbReference type="PANTHER" id="PTHR40590:SF1">
    <property type="entry name" value="CYTOPLASMIC PROTEIN"/>
    <property type="match status" value="1"/>
</dbReference>
<name>A0A6S6TY27_9BACT</name>